<dbReference type="PROSITE" id="PS51462">
    <property type="entry name" value="NUDIX"/>
    <property type="match status" value="2"/>
</dbReference>
<dbReference type="EnsemblMetazoa" id="PPA40938.1">
    <property type="protein sequence ID" value="PPA40938.1"/>
    <property type="gene ID" value="WBGene00279307"/>
</dbReference>
<feature type="region of interest" description="Disordered" evidence="2">
    <location>
        <begin position="475"/>
        <end position="537"/>
    </location>
</feature>
<dbReference type="Proteomes" id="UP000005239">
    <property type="component" value="Unassembled WGS sequence"/>
</dbReference>
<name>A0A2A6CJK5_PRIPA</name>
<keyword evidence="1" id="KW-0378">Hydrolase</keyword>
<dbReference type="SUPFAM" id="SSF55811">
    <property type="entry name" value="Nudix"/>
    <property type="match status" value="6"/>
</dbReference>
<feature type="compositionally biased region" description="Acidic residues" evidence="2">
    <location>
        <begin position="498"/>
        <end position="519"/>
    </location>
</feature>
<keyword evidence="4" id="KW-1185">Reference proteome</keyword>
<evidence type="ECO:0000313" key="4">
    <source>
        <dbReference type="Proteomes" id="UP000005239"/>
    </source>
</evidence>
<feature type="compositionally biased region" description="Basic and acidic residues" evidence="2">
    <location>
        <begin position="1056"/>
        <end position="1071"/>
    </location>
</feature>
<dbReference type="InterPro" id="IPR015797">
    <property type="entry name" value="NUDIX_hydrolase-like_dom_sf"/>
</dbReference>
<gene>
    <name evidence="3" type="primary">WBGene00279307</name>
</gene>
<accession>A0A8R1YZC3</accession>
<evidence type="ECO:0000313" key="3">
    <source>
        <dbReference type="EnsemblMetazoa" id="PPA40938.1"/>
    </source>
</evidence>
<reference evidence="4" key="1">
    <citation type="journal article" date="2008" name="Nat. Genet.">
        <title>The Pristionchus pacificus genome provides a unique perspective on nematode lifestyle and parasitism.</title>
        <authorList>
            <person name="Dieterich C."/>
            <person name="Clifton S.W."/>
            <person name="Schuster L.N."/>
            <person name="Chinwalla A."/>
            <person name="Delehaunty K."/>
            <person name="Dinkelacker I."/>
            <person name="Fulton L."/>
            <person name="Fulton R."/>
            <person name="Godfrey J."/>
            <person name="Minx P."/>
            <person name="Mitreva M."/>
            <person name="Roeseler W."/>
            <person name="Tian H."/>
            <person name="Witte H."/>
            <person name="Yang S.P."/>
            <person name="Wilson R.K."/>
            <person name="Sommer R.J."/>
        </authorList>
    </citation>
    <scope>NUCLEOTIDE SEQUENCE [LARGE SCALE GENOMIC DNA]</scope>
    <source>
        <strain evidence="4">PS312</strain>
    </source>
</reference>
<dbReference type="PANTHER" id="PTHR11839">
    <property type="entry name" value="UDP/ADP-SUGAR PYROPHOSPHATASE"/>
    <property type="match status" value="1"/>
</dbReference>
<feature type="region of interest" description="Disordered" evidence="2">
    <location>
        <begin position="994"/>
        <end position="1071"/>
    </location>
</feature>
<feature type="compositionally biased region" description="Basic and acidic residues" evidence="2">
    <location>
        <begin position="1587"/>
        <end position="1597"/>
    </location>
</feature>
<dbReference type="PANTHER" id="PTHR11839:SF15">
    <property type="entry name" value="URIDINE DIPHOSPHATE GLUCOSE PYROPHOSPHATASE NUDT14"/>
    <property type="match status" value="1"/>
</dbReference>
<organism evidence="3 4">
    <name type="scientific">Pristionchus pacificus</name>
    <name type="common">Parasitic nematode worm</name>
    <dbReference type="NCBI Taxonomy" id="54126"/>
    <lineage>
        <taxon>Eukaryota</taxon>
        <taxon>Metazoa</taxon>
        <taxon>Ecdysozoa</taxon>
        <taxon>Nematoda</taxon>
        <taxon>Chromadorea</taxon>
        <taxon>Rhabditida</taxon>
        <taxon>Rhabditina</taxon>
        <taxon>Diplogasteromorpha</taxon>
        <taxon>Diplogasteroidea</taxon>
        <taxon>Neodiplogasteridae</taxon>
        <taxon>Pristionchus</taxon>
    </lineage>
</organism>
<accession>A0A2A6CJK5</accession>
<evidence type="ECO:0000256" key="1">
    <source>
        <dbReference type="ARBA" id="ARBA00022801"/>
    </source>
</evidence>
<dbReference type="InterPro" id="IPR000086">
    <property type="entry name" value="NUDIX_hydrolase_dom"/>
</dbReference>
<feature type="compositionally biased region" description="Basic and acidic residues" evidence="2">
    <location>
        <begin position="481"/>
        <end position="497"/>
    </location>
</feature>
<dbReference type="GO" id="GO:0008768">
    <property type="term" value="F:UDP-sugar diphosphatase activity"/>
    <property type="evidence" value="ECO:0000318"/>
    <property type="project" value="GO_Central"/>
</dbReference>
<dbReference type="FunFam" id="3.90.79.10:FF:000117">
    <property type="entry name" value="Protein CBG19301"/>
    <property type="match status" value="1"/>
</dbReference>
<dbReference type="FunFam" id="3.90.79.10:FF:000138">
    <property type="entry name" value="Uncharacterized protein"/>
    <property type="match status" value="1"/>
</dbReference>
<dbReference type="Gene3D" id="3.90.79.10">
    <property type="entry name" value="Nucleoside Triphosphate Pyrophosphohydrolase"/>
    <property type="match status" value="6"/>
</dbReference>
<protein>
    <submittedName>
        <fullName evidence="3">Uncharacterized protein</fullName>
    </submittedName>
</protein>
<feature type="compositionally biased region" description="Acidic residues" evidence="2">
    <location>
        <begin position="1020"/>
        <end position="1033"/>
    </location>
</feature>
<dbReference type="GO" id="GO:0006753">
    <property type="term" value="P:nucleoside phosphate metabolic process"/>
    <property type="evidence" value="ECO:0000318"/>
    <property type="project" value="GO_Central"/>
</dbReference>
<dbReference type="GO" id="GO:0019693">
    <property type="term" value="P:ribose phosphate metabolic process"/>
    <property type="evidence" value="ECO:0000318"/>
    <property type="project" value="GO_Central"/>
</dbReference>
<feature type="compositionally biased region" description="Basic and acidic residues" evidence="2">
    <location>
        <begin position="1605"/>
        <end position="1615"/>
    </location>
</feature>
<feature type="compositionally biased region" description="Basic and acidic residues" evidence="2">
    <location>
        <begin position="1007"/>
        <end position="1019"/>
    </location>
</feature>
<proteinExistence type="predicted"/>
<evidence type="ECO:0000256" key="2">
    <source>
        <dbReference type="SAM" id="MobiDB-lite"/>
    </source>
</evidence>
<feature type="compositionally biased region" description="Basic residues" evidence="2">
    <location>
        <begin position="1661"/>
        <end position="1671"/>
    </location>
</feature>
<reference evidence="3" key="2">
    <citation type="submission" date="2022-06" db="UniProtKB">
        <authorList>
            <consortium name="EnsemblMetazoa"/>
        </authorList>
    </citation>
    <scope>IDENTIFICATION</scope>
    <source>
        <strain evidence="3">PS312</strain>
    </source>
</reference>
<feature type="compositionally biased region" description="Basic and acidic residues" evidence="2">
    <location>
        <begin position="1701"/>
        <end position="1710"/>
    </location>
</feature>
<feature type="compositionally biased region" description="Basic and acidic residues" evidence="2">
    <location>
        <begin position="1673"/>
        <end position="1692"/>
    </location>
</feature>
<feature type="region of interest" description="Disordered" evidence="2">
    <location>
        <begin position="1659"/>
        <end position="1710"/>
    </location>
</feature>
<sequence length="1710" mass="199576">MAAPQQLPHLVDANAFLKGLDLEELNLRPFEMPMISGVIVRENPDSFYFPQYRMSIDEAGNEQQFVVTPQPDSVAILLFHRKAKVFLVSRQFRHAVFVSRVLQRNNGNPLELIKWNDEKRELGCTLELCSGHVEKKDFDVGYLEIKPDTAIAVIEEKFGLQIWTHDLHHISTFLTGVANSGAACHLYYAEIDHAIPMSGGKVQRVSIDIGMAEELVKNTKDPMMTTSHYYALLWWFKHQCDRSSRNVEFDNALFEREKQKGLVTKKWKCEEKKTKEGEQSIITKMIYTVTRDGANSLNARDFISRPDVVSILIYDTDWREFAITKRFRPAALVGRVRELHENKNKSLEKINFSSFPNSWQYTNEMASGELENGEKPEDAVLRVARQVLGYEVPADNLTFISRLLIGSIDGGQSMYVYHAECKQEHRINNWTNIEGDVEREYVSEFKPKNTPPSIHVVQTWIEWNRRSKTPEDLRFTGNMWERGDISEAEENRRREDAAATEDDEEEEEERTNEDDEMKDGEENKKEDEEIPVEESPELRMVNLTLRPFDVPAVSNVSVRDDVLSSHFHEYKLAMSVDETGEQRQLDFSPKRDSIAILLCDRDKLRFMVARHFRPAVFVSRVLKRNKGMSLESINWETENKELGCTFELCSGDVKDCNQDMDDRAIEVIEEKFGLRVDKQYLQFIGSFLTGVSDSGTSYHLYYAELDSLGPEDIISEGKVHREWVKVYYADVRNRSKNRDKEAKKYEDMLMSTAHYYALLWWHMKFYNLENPAMENVLYNVDIDWTQFELGNGLVKGKWTCEKMNEIERKSAMKVEYTTSGDTKSRDFVYRPDIVAVLVEDWNTQEFVLTKRFRPAVLAGRVRALPENDGRPLEEIDVSHYPRSCQYTYELASGELEEGENDKETAVRIAEQKLGYNIKSTEEFHLIARLVIGSIEGGQIMYVYYANCKNDERINNWADMKEGDVERVKLVNSTNELKPMNSPPSVHIAITWSKHKNTPMTPGSTRKAVAEREKINKEEKEADDMEKEEDEIEMESISNDEEKSVDESNYGVEMEEDHSNEGEDSKKKVYIEDVDSKTKAQKRKINDEEDGERLMYTAGILHMDKLILRPFHVPTVFRLSIEENVKSPFIQQYQWSVEEAGGQRQFDFTPQRDSVAILLFHRATCRFMVARQFRPAVFVSRVLELPRNKGNPVELIDWEREDRSLGCTLELCSGHVDDSKKDFDETAISLIEEEFGFQVEPPLVSRILERPVTSITRNWTLRKSLAKERFPREVWMDIGMAMNVREGQKDPMMMTSHYYALLWWFKHHYVSMKKSLMDDTPLFGIDSRSSREYDTAKFEFEKKNGLVQGKWKCVMEERDGNKPMRMDYMIMGIDKSRDFIYRPDAVSILIEDFDEEEYVITRRFRPAVLAGRVRKLPENRDKQLDQIDFSWYPRSCQYTYEMASGELEEGETADEAVLRVARFDLGYDVPMRELKFIARLLVGSIEGGQSMYVYYAACKTAHRVKNWVEKKGDVERMKLDRYSNEFKSTNTPPSIHIVLTWLVWNRRKYTAEENQMWIEKQERKKKAEAEESKKKEERQKLERLRKVYEREESERKAAEAVAAAAAKEEIEMKKEEEMEEEGTQESEEDMEGDEYGGEADDQLVDDFFQDYFASNLIENRPKARRSRNKTKNGKTIEEDVEWAKPEIETMERMEENDEDYEPDLKRLRNHN</sequence>
<dbReference type="OrthoDB" id="10249920at2759"/>
<feature type="region of interest" description="Disordered" evidence="2">
    <location>
        <begin position="1587"/>
        <end position="1637"/>
    </location>
</feature>
<feature type="compositionally biased region" description="Acidic residues" evidence="2">
    <location>
        <begin position="1616"/>
        <end position="1637"/>
    </location>
</feature>